<dbReference type="SUPFAM" id="SSF55486">
    <property type="entry name" value="Metalloproteases ('zincins'), catalytic domain"/>
    <property type="match status" value="1"/>
</dbReference>
<dbReference type="Pfam" id="PF09471">
    <property type="entry name" value="Peptidase_M64"/>
    <property type="match status" value="1"/>
</dbReference>
<dbReference type="PROSITE" id="PS51257">
    <property type="entry name" value="PROKAR_LIPOPROTEIN"/>
    <property type="match status" value="1"/>
</dbReference>
<sequence>MKKYYLIILIVFAFSSCINDDLANKKEEAKDICIDSIIPCPVIIGQENIGCVANIIFLAEGFTQDEMTEFQTLCNIAKQAILDMEPFTSSINSLNFYRVDSPSITSGIRTIEFTNTCNGTTGTNTTSQTPWSVFSNKIGLKRLLGLDTSTRDELESLYGHYATGDYAYTIIIANSSGFFASAEFPGVTEFNTIENPKVSNMIISKNDSGEIFKFLTRHEFGHSFGNMDDEYEDSGSNCALKLQPWFLPITPKLNVLTYNPNTWFEGARYSQTGYWREWNNSIMRNDYYSSEYSPIQKSIVKQRLVEAIGCD</sequence>
<dbReference type="InterPro" id="IPR024079">
    <property type="entry name" value="MetalloPept_cat_dom_sf"/>
</dbReference>
<name>A0A495NYD4_9FLAO</name>
<dbReference type="EMBL" id="RBLG01000006">
    <property type="protein sequence ID" value="RKS42775.1"/>
    <property type="molecule type" value="Genomic_DNA"/>
</dbReference>
<evidence type="ECO:0000313" key="1">
    <source>
        <dbReference type="EMBL" id="RKS42775.1"/>
    </source>
</evidence>
<dbReference type="InterPro" id="IPR019026">
    <property type="entry name" value="Peptidase_M64_IgA"/>
</dbReference>
<dbReference type="Proteomes" id="UP000276282">
    <property type="component" value="Unassembled WGS sequence"/>
</dbReference>
<evidence type="ECO:0000313" key="2">
    <source>
        <dbReference type="Proteomes" id="UP000276282"/>
    </source>
</evidence>
<accession>A0A495NYD4</accession>
<reference evidence="1 2" key="1">
    <citation type="submission" date="2018-10" db="EMBL/GenBank/DDBJ databases">
        <title>Genomic Encyclopedia of Archaeal and Bacterial Type Strains, Phase II (KMG-II): from individual species to whole genera.</title>
        <authorList>
            <person name="Goeker M."/>
        </authorList>
    </citation>
    <scope>NUCLEOTIDE SEQUENCE [LARGE SCALE GENOMIC DNA]</scope>
    <source>
        <strain evidence="1 2">DSM 19839</strain>
    </source>
</reference>
<comment type="caution">
    <text evidence="1">The sequence shown here is derived from an EMBL/GenBank/DDBJ whole genome shotgun (WGS) entry which is preliminary data.</text>
</comment>
<dbReference type="OrthoDB" id="127762at2"/>
<gene>
    <name evidence="1" type="ORF">BC962_3062</name>
</gene>
<dbReference type="Gene3D" id="3.40.390.10">
    <property type="entry name" value="Collagenase (Catalytic Domain)"/>
    <property type="match status" value="1"/>
</dbReference>
<dbReference type="GO" id="GO:0008237">
    <property type="term" value="F:metallopeptidase activity"/>
    <property type="evidence" value="ECO:0007669"/>
    <property type="project" value="InterPro"/>
</dbReference>
<keyword evidence="2" id="KW-1185">Reference proteome</keyword>
<dbReference type="AlphaFoldDB" id="A0A495NYD4"/>
<organism evidence="1 2">
    <name type="scientific">Gillisia mitskevichiae</name>
    <dbReference type="NCBI Taxonomy" id="270921"/>
    <lineage>
        <taxon>Bacteria</taxon>
        <taxon>Pseudomonadati</taxon>
        <taxon>Bacteroidota</taxon>
        <taxon>Flavobacteriia</taxon>
        <taxon>Flavobacteriales</taxon>
        <taxon>Flavobacteriaceae</taxon>
        <taxon>Gillisia</taxon>
    </lineage>
</organism>
<proteinExistence type="predicted"/>
<protein>
    <submittedName>
        <fullName evidence="1">IgA peptidase M64</fullName>
    </submittedName>
</protein>
<dbReference type="RefSeq" id="WP_121346849.1">
    <property type="nucleotide sequence ID" value="NZ_RBLG01000006.1"/>
</dbReference>